<evidence type="ECO:0000313" key="7">
    <source>
        <dbReference type="Proteomes" id="UP000242258"/>
    </source>
</evidence>
<keyword evidence="1" id="KW-0813">Transport</keyword>
<dbReference type="RefSeq" id="WP_070049799.1">
    <property type="nucleotide sequence ID" value="NZ_CBCSDO010000008.1"/>
</dbReference>
<dbReference type="PANTHER" id="PTHR24220">
    <property type="entry name" value="IMPORT ATP-BINDING PROTEIN"/>
    <property type="match status" value="1"/>
</dbReference>
<protein>
    <submittedName>
        <fullName evidence="6">Macrolide ABC transporter ATP-binding protein</fullName>
    </submittedName>
</protein>
<feature type="domain" description="ABC transporter" evidence="5">
    <location>
        <begin position="6"/>
        <end position="244"/>
    </location>
</feature>
<dbReference type="PROSITE" id="PS50893">
    <property type="entry name" value="ABC_TRANSPORTER_2"/>
    <property type="match status" value="1"/>
</dbReference>
<dbReference type="OrthoDB" id="66958at2"/>
<keyword evidence="2" id="KW-0547">Nucleotide-binding</keyword>
<evidence type="ECO:0000259" key="5">
    <source>
        <dbReference type="PROSITE" id="PS50893"/>
    </source>
</evidence>
<dbReference type="PANTHER" id="PTHR24220:SF86">
    <property type="entry name" value="ABC TRANSPORTER ABCH.1"/>
    <property type="match status" value="1"/>
</dbReference>
<evidence type="ECO:0000256" key="3">
    <source>
        <dbReference type="ARBA" id="ARBA00022840"/>
    </source>
</evidence>
<dbReference type="InterPro" id="IPR003439">
    <property type="entry name" value="ABC_transporter-like_ATP-bd"/>
</dbReference>
<dbReference type="GO" id="GO:0005524">
    <property type="term" value="F:ATP binding"/>
    <property type="evidence" value="ECO:0007669"/>
    <property type="project" value="UniProtKB-KW"/>
</dbReference>
<dbReference type="AlphaFoldDB" id="A0A1E7Q7U1"/>
<dbReference type="Gene3D" id="3.40.50.300">
    <property type="entry name" value="P-loop containing nucleotide triphosphate hydrolases"/>
    <property type="match status" value="1"/>
</dbReference>
<comment type="similarity">
    <text evidence="4">Belongs to the ABC transporter superfamily. Macrolide exporter (TC 3.A.1.122) family.</text>
</comment>
<dbReference type="Proteomes" id="UP000242258">
    <property type="component" value="Unassembled WGS sequence"/>
</dbReference>
<comment type="caution">
    <text evidence="6">The sequence shown here is derived from an EMBL/GenBank/DDBJ whole genome shotgun (WGS) entry which is preliminary data.</text>
</comment>
<gene>
    <name evidence="6" type="ORF">BI198_12215</name>
</gene>
<dbReference type="InterPro" id="IPR015854">
    <property type="entry name" value="ABC_transpr_LolD-like"/>
</dbReference>
<dbReference type="InterPro" id="IPR017871">
    <property type="entry name" value="ABC_transporter-like_CS"/>
</dbReference>
<dbReference type="GO" id="GO:1902495">
    <property type="term" value="C:transmembrane transporter complex"/>
    <property type="evidence" value="ECO:0007669"/>
    <property type="project" value="UniProtKB-ARBA"/>
</dbReference>
<dbReference type="CDD" id="cd03255">
    <property type="entry name" value="ABC_MJ0796_LolCDE_FtsE"/>
    <property type="match status" value="1"/>
</dbReference>
<name>A0A1E7Q7U1_9GAMM</name>
<proteinExistence type="inferred from homology"/>
<accession>A0A1E7Q7U1</accession>
<organism evidence="6 7">
    <name type="scientific">Rheinheimera salexigens</name>
    <dbReference type="NCBI Taxonomy" id="1628148"/>
    <lineage>
        <taxon>Bacteria</taxon>
        <taxon>Pseudomonadati</taxon>
        <taxon>Pseudomonadota</taxon>
        <taxon>Gammaproteobacteria</taxon>
        <taxon>Chromatiales</taxon>
        <taxon>Chromatiaceae</taxon>
        <taxon>Rheinheimera</taxon>
    </lineage>
</organism>
<dbReference type="InterPro" id="IPR003593">
    <property type="entry name" value="AAA+_ATPase"/>
</dbReference>
<dbReference type="SMART" id="SM00382">
    <property type="entry name" value="AAA"/>
    <property type="match status" value="1"/>
</dbReference>
<dbReference type="FunFam" id="3.40.50.300:FF:000032">
    <property type="entry name" value="Export ABC transporter ATP-binding protein"/>
    <property type="match status" value="1"/>
</dbReference>
<evidence type="ECO:0000256" key="2">
    <source>
        <dbReference type="ARBA" id="ARBA00022741"/>
    </source>
</evidence>
<evidence type="ECO:0000313" key="6">
    <source>
        <dbReference type="EMBL" id="OEY70245.1"/>
    </source>
</evidence>
<sequence>MASCVIETRAISKQYQMGGQTVQALKPLDIRINSGEFVAVMGPSGSGKSTFMNLLGCLDSPSSGEVLLQTDNITHLSAAKLAQIRNKYIGFVFQQFNLLPRTSALDNVLLPLLYSNTPKHLIKDMAQQALQQVGLASRSDHHPAQLSGGQQQRVAIARALVNQPALLLADEPTGALDSETGLEIMALFQQLHQQGKTIVLVTHEHDIAAFANRQLMFRDGELISDSQSIPACAQTALTELRQLRQSAQSKTQGTTLSSTCGAQL</sequence>
<evidence type="ECO:0000256" key="4">
    <source>
        <dbReference type="ARBA" id="ARBA00038388"/>
    </source>
</evidence>
<dbReference type="InterPro" id="IPR017911">
    <property type="entry name" value="MacB-like_ATP-bd"/>
</dbReference>
<dbReference type="GO" id="GO:0005886">
    <property type="term" value="C:plasma membrane"/>
    <property type="evidence" value="ECO:0007669"/>
    <property type="project" value="TreeGrafter"/>
</dbReference>
<dbReference type="InterPro" id="IPR027417">
    <property type="entry name" value="P-loop_NTPase"/>
</dbReference>
<keyword evidence="3 6" id="KW-0067">ATP-binding</keyword>
<dbReference type="EMBL" id="MKEK01000001">
    <property type="protein sequence ID" value="OEY70245.1"/>
    <property type="molecule type" value="Genomic_DNA"/>
</dbReference>
<reference evidence="7" key="1">
    <citation type="submission" date="2016-09" db="EMBL/GenBank/DDBJ databases">
        <authorList>
            <person name="Wan X."/>
            <person name="Hou S."/>
        </authorList>
    </citation>
    <scope>NUCLEOTIDE SEQUENCE [LARGE SCALE GENOMIC DNA]</scope>
    <source>
        <strain evidence="7">KH87</strain>
    </source>
</reference>
<dbReference type="GO" id="GO:0022857">
    <property type="term" value="F:transmembrane transporter activity"/>
    <property type="evidence" value="ECO:0007669"/>
    <property type="project" value="TreeGrafter"/>
</dbReference>
<keyword evidence="7" id="KW-1185">Reference proteome</keyword>
<dbReference type="PROSITE" id="PS00211">
    <property type="entry name" value="ABC_TRANSPORTER_1"/>
    <property type="match status" value="1"/>
</dbReference>
<dbReference type="SUPFAM" id="SSF52540">
    <property type="entry name" value="P-loop containing nucleoside triphosphate hydrolases"/>
    <property type="match status" value="1"/>
</dbReference>
<dbReference type="GO" id="GO:0016887">
    <property type="term" value="F:ATP hydrolysis activity"/>
    <property type="evidence" value="ECO:0007669"/>
    <property type="project" value="InterPro"/>
</dbReference>
<evidence type="ECO:0000256" key="1">
    <source>
        <dbReference type="ARBA" id="ARBA00022448"/>
    </source>
</evidence>
<dbReference type="STRING" id="1628148.BI198_12215"/>
<dbReference type="Pfam" id="PF00005">
    <property type="entry name" value="ABC_tran"/>
    <property type="match status" value="1"/>
</dbReference>